<accession>A0A9X2KR88</accession>
<dbReference type="RefSeq" id="WP_254290499.1">
    <property type="nucleotide sequence ID" value="NZ_JAMLDY010000030.1"/>
</dbReference>
<evidence type="ECO:0000313" key="1">
    <source>
        <dbReference type="EMBL" id="MCP3736509.1"/>
    </source>
</evidence>
<reference evidence="1" key="1">
    <citation type="submission" date="2022-05" db="EMBL/GenBank/DDBJ databases">
        <title>Sphingomonas sp. strain RP10 Genome sequencing and assembly.</title>
        <authorList>
            <person name="Kim I."/>
        </authorList>
    </citation>
    <scope>NUCLEOTIDE SEQUENCE</scope>
    <source>
        <strain evidence="1">RP10</strain>
    </source>
</reference>
<organism evidence="1 2">
    <name type="scientific">Sphingomonas liriopis</name>
    <dbReference type="NCBI Taxonomy" id="2949094"/>
    <lineage>
        <taxon>Bacteria</taxon>
        <taxon>Pseudomonadati</taxon>
        <taxon>Pseudomonadota</taxon>
        <taxon>Alphaproteobacteria</taxon>
        <taxon>Sphingomonadales</taxon>
        <taxon>Sphingomonadaceae</taxon>
        <taxon>Sphingomonas</taxon>
    </lineage>
</organism>
<evidence type="ECO:0000313" key="2">
    <source>
        <dbReference type="Proteomes" id="UP001139486"/>
    </source>
</evidence>
<proteinExistence type="predicted"/>
<dbReference type="AlphaFoldDB" id="A0A9X2KR88"/>
<comment type="caution">
    <text evidence="1">The sequence shown here is derived from an EMBL/GenBank/DDBJ whole genome shotgun (WGS) entry which is preliminary data.</text>
</comment>
<name>A0A9X2KR88_9SPHN</name>
<sequence>MATKDGTAPDPAPQAVVGWVHRPLPQGIELQVQTTPSAFALGEDRVATTRLVLTRNQALLLASFLLRVTDHSAADVPDDHRPRWGRWFRGRS</sequence>
<protein>
    <submittedName>
        <fullName evidence="1">Uncharacterized protein</fullName>
    </submittedName>
</protein>
<keyword evidence="2" id="KW-1185">Reference proteome</keyword>
<dbReference type="Proteomes" id="UP001139486">
    <property type="component" value="Unassembled WGS sequence"/>
</dbReference>
<dbReference type="EMBL" id="JAMLDY010000030">
    <property type="protein sequence ID" value="MCP3736509.1"/>
    <property type="molecule type" value="Genomic_DNA"/>
</dbReference>
<gene>
    <name evidence="1" type="ORF">M9979_16710</name>
</gene>